<keyword evidence="2" id="KW-1003">Cell membrane</keyword>
<evidence type="ECO:0000256" key="5">
    <source>
        <dbReference type="ARBA" id="ARBA00023136"/>
    </source>
</evidence>
<feature type="transmembrane region" description="Helical" evidence="6">
    <location>
        <begin position="60"/>
        <end position="79"/>
    </location>
</feature>
<evidence type="ECO:0000256" key="4">
    <source>
        <dbReference type="ARBA" id="ARBA00022989"/>
    </source>
</evidence>
<feature type="transmembrane region" description="Helical" evidence="6">
    <location>
        <begin position="406"/>
        <end position="427"/>
    </location>
</feature>
<comment type="caution">
    <text evidence="7">The sequence shown here is derived from an EMBL/GenBank/DDBJ whole genome shotgun (WGS) entry which is preliminary data.</text>
</comment>
<feature type="transmembrane region" description="Helical" evidence="6">
    <location>
        <begin position="273"/>
        <end position="294"/>
    </location>
</feature>
<feature type="transmembrane region" description="Helical" evidence="6">
    <location>
        <begin position="315"/>
        <end position="333"/>
    </location>
</feature>
<gene>
    <name evidence="7" type="ORF">ACFOOI_02270</name>
</gene>
<dbReference type="PANTHER" id="PTHR30250:SF11">
    <property type="entry name" value="O-ANTIGEN TRANSPORTER-RELATED"/>
    <property type="match status" value="1"/>
</dbReference>
<dbReference type="Proteomes" id="UP001595616">
    <property type="component" value="Unassembled WGS sequence"/>
</dbReference>
<feature type="transmembrane region" description="Helical" evidence="6">
    <location>
        <begin position="380"/>
        <end position="400"/>
    </location>
</feature>
<reference evidence="8" key="1">
    <citation type="journal article" date="2019" name="Int. J. Syst. Evol. Microbiol.">
        <title>The Global Catalogue of Microorganisms (GCM) 10K type strain sequencing project: providing services to taxonomists for standard genome sequencing and annotation.</title>
        <authorList>
            <consortium name="The Broad Institute Genomics Platform"/>
            <consortium name="The Broad Institute Genome Sequencing Center for Infectious Disease"/>
            <person name="Wu L."/>
            <person name="Ma J."/>
        </authorList>
    </citation>
    <scope>NUCLEOTIDE SEQUENCE [LARGE SCALE GENOMIC DNA]</scope>
    <source>
        <strain evidence="8">CECT 7956</strain>
    </source>
</reference>
<dbReference type="CDD" id="cd13128">
    <property type="entry name" value="MATE_Wzx_like"/>
    <property type="match status" value="1"/>
</dbReference>
<feature type="transmembrane region" description="Helical" evidence="6">
    <location>
        <begin position="173"/>
        <end position="193"/>
    </location>
</feature>
<feature type="transmembrane region" description="Helical" evidence="6">
    <location>
        <begin position="99"/>
        <end position="120"/>
    </location>
</feature>
<evidence type="ECO:0000256" key="1">
    <source>
        <dbReference type="ARBA" id="ARBA00004651"/>
    </source>
</evidence>
<dbReference type="Pfam" id="PF01943">
    <property type="entry name" value="Polysacc_synt"/>
    <property type="match status" value="1"/>
</dbReference>
<evidence type="ECO:0000313" key="7">
    <source>
        <dbReference type="EMBL" id="MFC3809469.1"/>
    </source>
</evidence>
<evidence type="ECO:0000256" key="2">
    <source>
        <dbReference type="ARBA" id="ARBA00022475"/>
    </source>
</evidence>
<feature type="transmembrane region" description="Helical" evidence="6">
    <location>
        <begin position="199"/>
        <end position="217"/>
    </location>
</feature>
<feature type="transmembrane region" description="Helical" evidence="6">
    <location>
        <begin position="28"/>
        <end position="48"/>
    </location>
</feature>
<keyword evidence="4 6" id="KW-1133">Transmembrane helix</keyword>
<protein>
    <submittedName>
        <fullName evidence="7">Flippase</fullName>
    </submittedName>
</protein>
<dbReference type="InterPro" id="IPR002797">
    <property type="entry name" value="Polysacc_synth"/>
</dbReference>
<evidence type="ECO:0000313" key="8">
    <source>
        <dbReference type="Proteomes" id="UP001595616"/>
    </source>
</evidence>
<sequence length="439" mass="48723">MEKIKSLVFTIKANKDLFFVLKHSSRSLFLKIVGVLIGLFVNMKLGQLLGPIGFGNINLALQYANVLLIIALLGIPNVLTRQIAQIRVKSNSFESDKLIMTSFALVCMSVAFFIIINYSIKETISNLFYHKSSFHNLITVSVVAIFFQGVSRIMQAILIANEKIWQSNLVDQVLSMAIVAILIISFEFLEISMTALHAVYFYAIGRIVVTIFISYLSKNYFKIAKIDLGSLKFLTKTSYPLLLVSVSLIISSSIDSIMLGILSNSKEVGLYNAAAKITLLSIFFLQAAISALSPKIVELYQKGEELRLKSLIQKITGTLIIIGAACLILFIILGKSILSLFGAEFIEAYPTLVILSVGQFFNIASGPVGNLLIMTNHDKTLQRITLITLVLNIILNYLFIQLYGSLGAAIATTITIFLNMTYSWFFVKKKLNFSTIPFL</sequence>
<dbReference type="EMBL" id="JBHRYQ010000001">
    <property type="protein sequence ID" value="MFC3809469.1"/>
    <property type="molecule type" value="Genomic_DNA"/>
</dbReference>
<dbReference type="PANTHER" id="PTHR30250">
    <property type="entry name" value="PST FAMILY PREDICTED COLANIC ACID TRANSPORTER"/>
    <property type="match status" value="1"/>
</dbReference>
<feature type="transmembrane region" description="Helical" evidence="6">
    <location>
        <begin position="140"/>
        <end position="161"/>
    </location>
</feature>
<keyword evidence="3 6" id="KW-0812">Transmembrane</keyword>
<keyword evidence="8" id="KW-1185">Reference proteome</keyword>
<evidence type="ECO:0000256" key="3">
    <source>
        <dbReference type="ARBA" id="ARBA00022692"/>
    </source>
</evidence>
<accession>A0ABV7YQ49</accession>
<evidence type="ECO:0000256" key="6">
    <source>
        <dbReference type="SAM" id="Phobius"/>
    </source>
</evidence>
<proteinExistence type="predicted"/>
<comment type="subcellular location">
    <subcellularLocation>
        <location evidence="1">Cell membrane</location>
        <topology evidence="1">Multi-pass membrane protein</topology>
    </subcellularLocation>
</comment>
<dbReference type="RefSeq" id="WP_379834574.1">
    <property type="nucleotide sequence ID" value="NZ_JBHRYQ010000001.1"/>
</dbReference>
<feature type="transmembrane region" description="Helical" evidence="6">
    <location>
        <begin position="353"/>
        <end position="373"/>
    </location>
</feature>
<feature type="transmembrane region" description="Helical" evidence="6">
    <location>
        <begin position="238"/>
        <end position="261"/>
    </location>
</feature>
<name>A0ABV7YQ49_9BACT</name>
<organism evidence="7 8">
    <name type="scientific">Lacihabitans lacunae</name>
    <dbReference type="NCBI Taxonomy" id="1028214"/>
    <lineage>
        <taxon>Bacteria</taxon>
        <taxon>Pseudomonadati</taxon>
        <taxon>Bacteroidota</taxon>
        <taxon>Cytophagia</taxon>
        <taxon>Cytophagales</taxon>
        <taxon>Leadbetterellaceae</taxon>
        <taxon>Lacihabitans</taxon>
    </lineage>
</organism>
<dbReference type="InterPro" id="IPR050833">
    <property type="entry name" value="Poly_Biosynth_Transport"/>
</dbReference>
<keyword evidence="5 6" id="KW-0472">Membrane</keyword>